<accession>A0ABT0U228</accession>
<protein>
    <recommendedName>
        <fullName evidence="3">Peptidase C39-like domain-containing protein</fullName>
    </recommendedName>
</protein>
<evidence type="ECO:0008006" key="3">
    <source>
        <dbReference type="Google" id="ProtNLM"/>
    </source>
</evidence>
<dbReference type="RefSeq" id="WP_250928587.1">
    <property type="nucleotide sequence ID" value="NZ_JAMQBK010000025.1"/>
</dbReference>
<sequence>MRQRCVAPLLGVSLALLFVFSIGCEPAPVRVRALPAPAAELPPANLPPSLHQRNWTGPKRQGSCVHASIVNHLRWLNQDVLARRWRATYSDGEWDSRLRDRLDAAGVDYSFTLKADPRFLDWASMTRRGAILWWKPSHCCTFMGWVERDGRQYAAILDNNYPGRFELTPRQQFIRLWAGYGGFALTVLHPPASSLTYRSYEPIL</sequence>
<proteinExistence type="predicted"/>
<dbReference type="Proteomes" id="UP001202961">
    <property type="component" value="Unassembled WGS sequence"/>
</dbReference>
<keyword evidence="2" id="KW-1185">Reference proteome</keyword>
<comment type="caution">
    <text evidence="1">The sequence shown here is derived from an EMBL/GenBank/DDBJ whole genome shotgun (WGS) entry which is preliminary data.</text>
</comment>
<organism evidence="1 2">
    <name type="scientific">Aporhodopirellula aestuarii</name>
    <dbReference type="NCBI Taxonomy" id="2950107"/>
    <lineage>
        <taxon>Bacteria</taxon>
        <taxon>Pseudomonadati</taxon>
        <taxon>Planctomycetota</taxon>
        <taxon>Planctomycetia</taxon>
        <taxon>Pirellulales</taxon>
        <taxon>Pirellulaceae</taxon>
        <taxon>Aporhodopirellula</taxon>
    </lineage>
</organism>
<gene>
    <name evidence="1" type="ORF">NB063_10050</name>
</gene>
<evidence type="ECO:0000313" key="1">
    <source>
        <dbReference type="EMBL" id="MCM2370949.1"/>
    </source>
</evidence>
<evidence type="ECO:0000313" key="2">
    <source>
        <dbReference type="Proteomes" id="UP001202961"/>
    </source>
</evidence>
<reference evidence="1 2" key="1">
    <citation type="journal article" date="2022" name="Syst. Appl. Microbiol.">
        <title>Rhodopirellula aestuarii sp. nov., a novel member of the genus Rhodopirellula isolated from brackish sediments collected in the Tagus River estuary, Portugal.</title>
        <authorList>
            <person name="Vitorino I.R."/>
            <person name="Klimek D."/>
            <person name="Calusinska M."/>
            <person name="Lobo-da-Cunha A."/>
            <person name="Vasconcelos V."/>
            <person name="Lage O.M."/>
        </authorList>
    </citation>
    <scope>NUCLEOTIDE SEQUENCE [LARGE SCALE GENOMIC DNA]</scope>
    <source>
        <strain evidence="1 2">ICT_H3.1</strain>
    </source>
</reference>
<dbReference type="EMBL" id="JAMQBK010000025">
    <property type="protein sequence ID" value="MCM2370949.1"/>
    <property type="molecule type" value="Genomic_DNA"/>
</dbReference>
<name>A0ABT0U228_9BACT</name>
<dbReference type="PROSITE" id="PS51257">
    <property type="entry name" value="PROKAR_LIPOPROTEIN"/>
    <property type="match status" value="1"/>
</dbReference>